<dbReference type="Gene3D" id="1.10.8.10">
    <property type="entry name" value="DNA helicase RuvA subunit, C-terminal domain"/>
    <property type="match status" value="1"/>
</dbReference>
<dbReference type="NCBIfam" id="TIGR00536">
    <property type="entry name" value="hemK_fam"/>
    <property type="match status" value="1"/>
</dbReference>
<dbReference type="InterPro" id="IPR004556">
    <property type="entry name" value="HemK-like"/>
</dbReference>
<dbReference type="NCBIfam" id="TIGR03534">
    <property type="entry name" value="RF_mod_PrmC"/>
    <property type="match status" value="1"/>
</dbReference>
<dbReference type="GO" id="GO:0032259">
    <property type="term" value="P:methylation"/>
    <property type="evidence" value="ECO:0007669"/>
    <property type="project" value="UniProtKB-KW"/>
</dbReference>
<protein>
    <recommendedName>
        <fullName evidence="1">peptide chain release factor N(5)-glutamine methyltransferase</fullName>
        <ecNumber evidence="1">2.1.1.297</ecNumber>
    </recommendedName>
</protein>
<keyword evidence="4" id="KW-0949">S-adenosyl-L-methionine</keyword>
<dbReference type="Pfam" id="PF17827">
    <property type="entry name" value="PrmC_N"/>
    <property type="match status" value="1"/>
</dbReference>
<organism evidence="8 9">
    <name type="scientific">Flaviflexus ciconiae</name>
    <dbReference type="NCBI Taxonomy" id="2496867"/>
    <lineage>
        <taxon>Bacteria</taxon>
        <taxon>Bacillati</taxon>
        <taxon>Actinomycetota</taxon>
        <taxon>Actinomycetes</taxon>
        <taxon>Actinomycetales</taxon>
        <taxon>Actinomycetaceae</taxon>
        <taxon>Flaviflexus</taxon>
    </lineage>
</organism>
<dbReference type="Proteomes" id="UP000280344">
    <property type="component" value="Chromosome"/>
</dbReference>
<evidence type="ECO:0000256" key="2">
    <source>
        <dbReference type="ARBA" id="ARBA00022603"/>
    </source>
</evidence>
<dbReference type="EC" id="2.1.1.297" evidence="1"/>
<dbReference type="KEGG" id="flh:EJ997_06990"/>
<dbReference type="InterPro" id="IPR002052">
    <property type="entry name" value="DNA_methylase_N6_adenine_CS"/>
</dbReference>
<dbReference type="InterPro" id="IPR040758">
    <property type="entry name" value="PrmC_N"/>
</dbReference>
<dbReference type="RefSeq" id="WP_126703918.1">
    <property type="nucleotide sequence ID" value="NZ_CP034593.1"/>
</dbReference>
<keyword evidence="9" id="KW-1185">Reference proteome</keyword>
<evidence type="ECO:0000256" key="3">
    <source>
        <dbReference type="ARBA" id="ARBA00022679"/>
    </source>
</evidence>
<dbReference type="PANTHER" id="PTHR18895">
    <property type="entry name" value="HEMK METHYLTRANSFERASE"/>
    <property type="match status" value="1"/>
</dbReference>
<dbReference type="InterPro" id="IPR007848">
    <property type="entry name" value="Small_mtfrase_dom"/>
</dbReference>
<dbReference type="SUPFAM" id="SSF53335">
    <property type="entry name" value="S-adenosyl-L-methionine-dependent methyltransferases"/>
    <property type="match status" value="1"/>
</dbReference>
<name>A0A3S9PXK1_9ACTO</name>
<dbReference type="AlphaFoldDB" id="A0A3S9PXK1"/>
<keyword evidence="3 8" id="KW-0808">Transferase</keyword>
<dbReference type="Gene3D" id="3.40.50.150">
    <property type="entry name" value="Vaccinia Virus protein VP39"/>
    <property type="match status" value="1"/>
</dbReference>
<keyword evidence="2 8" id="KW-0489">Methyltransferase</keyword>
<dbReference type="PANTHER" id="PTHR18895:SF74">
    <property type="entry name" value="MTRF1L RELEASE FACTOR GLUTAMINE METHYLTRANSFERASE"/>
    <property type="match status" value="1"/>
</dbReference>
<evidence type="ECO:0000313" key="9">
    <source>
        <dbReference type="Proteomes" id="UP000280344"/>
    </source>
</evidence>
<feature type="domain" description="Methyltransferase small" evidence="6">
    <location>
        <begin position="128"/>
        <end position="211"/>
    </location>
</feature>
<evidence type="ECO:0000256" key="4">
    <source>
        <dbReference type="ARBA" id="ARBA00022691"/>
    </source>
</evidence>
<feature type="domain" description="Release factor glutamine methyltransferase N-terminal" evidence="7">
    <location>
        <begin position="24"/>
        <end position="87"/>
    </location>
</feature>
<dbReference type="PROSITE" id="PS00092">
    <property type="entry name" value="N6_MTASE"/>
    <property type="match status" value="1"/>
</dbReference>
<sequence length="286" mass="30473">MTPAVPGEESSTGSFPGLTWRALRLQAQSILAEAGIESPQADARWLAEHVAETSLITAPEPTDRQAKEYENLVAKRAARIPLQHLTGTMYFRNLVLPAEPGVFIVRPETELVAGKAIEAATKAGPSPLVVDLCTGSGAIAISIADEVPGARVVAVELDDVAVEAASRNAMPYGVEVRHGDARTACDDLLGQVDVVVSNPPYVPPSEVPPEVGQDPSRALWGGGEDGLEIPRALVARARQLLKPGGVLVMEHDENQGEALVEWAREWGMTGRTEPDLAGRPRFLYAV</sequence>
<comment type="catalytic activity">
    <reaction evidence="5">
        <text>L-glutaminyl-[peptide chain release factor] + S-adenosyl-L-methionine = N(5)-methyl-L-glutaminyl-[peptide chain release factor] + S-adenosyl-L-homocysteine + H(+)</text>
        <dbReference type="Rhea" id="RHEA:42896"/>
        <dbReference type="Rhea" id="RHEA-COMP:10271"/>
        <dbReference type="Rhea" id="RHEA-COMP:10272"/>
        <dbReference type="ChEBI" id="CHEBI:15378"/>
        <dbReference type="ChEBI" id="CHEBI:30011"/>
        <dbReference type="ChEBI" id="CHEBI:57856"/>
        <dbReference type="ChEBI" id="CHEBI:59789"/>
        <dbReference type="ChEBI" id="CHEBI:61891"/>
        <dbReference type="EC" id="2.1.1.297"/>
    </reaction>
</comment>
<dbReference type="InterPro" id="IPR050320">
    <property type="entry name" value="N5-glutamine_MTase"/>
</dbReference>
<dbReference type="Pfam" id="PF05175">
    <property type="entry name" value="MTS"/>
    <property type="match status" value="1"/>
</dbReference>
<dbReference type="InterPro" id="IPR029063">
    <property type="entry name" value="SAM-dependent_MTases_sf"/>
</dbReference>
<accession>A0A3S9PXK1</accession>
<dbReference type="InterPro" id="IPR019874">
    <property type="entry name" value="RF_methyltr_PrmC"/>
</dbReference>
<proteinExistence type="predicted"/>
<gene>
    <name evidence="8" type="primary">prmC</name>
    <name evidence="8" type="ORF">EJ997_06990</name>
</gene>
<evidence type="ECO:0000256" key="1">
    <source>
        <dbReference type="ARBA" id="ARBA00012771"/>
    </source>
</evidence>
<evidence type="ECO:0000259" key="6">
    <source>
        <dbReference type="Pfam" id="PF05175"/>
    </source>
</evidence>
<evidence type="ECO:0000259" key="7">
    <source>
        <dbReference type="Pfam" id="PF17827"/>
    </source>
</evidence>
<evidence type="ECO:0000313" key="8">
    <source>
        <dbReference type="EMBL" id="AZQ77113.1"/>
    </source>
</evidence>
<dbReference type="GO" id="GO:0003676">
    <property type="term" value="F:nucleic acid binding"/>
    <property type="evidence" value="ECO:0007669"/>
    <property type="project" value="InterPro"/>
</dbReference>
<dbReference type="GO" id="GO:0102559">
    <property type="term" value="F:peptide chain release factor N(5)-glutamine methyltransferase activity"/>
    <property type="evidence" value="ECO:0007669"/>
    <property type="project" value="UniProtKB-EC"/>
</dbReference>
<evidence type="ECO:0000256" key="5">
    <source>
        <dbReference type="ARBA" id="ARBA00048391"/>
    </source>
</evidence>
<reference evidence="8 9" key="1">
    <citation type="submission" date="2018-12" db="EMBL/GenBank/DDBJ databases">
        <title>Complete genome sequence of Flaviflexus sp. H23T48.</title>
        <authorList>
            <person name="Bae J.-W."/>
            <person name="Lee J.-Y."/>
        </authorList>
    </citation>
    <scope>NUCLEOTIDE SEQUENCE [LARGE SCALE GENOMIC DNA]</scope>
    <source>
        <strain evidence="8 9">H23T48</strain>
    </source>
</reference>
<dbReference type="CDD" id="cd02440">
    <property type="entry name" value="AdoMet_MTases"/>
    <property type="match status" value="1"/>
</dbReference>
<dbReference type="EMBL" id="CP034593">
    <property type="protein sequence ID" value="AZQ77113.1"/>
    <property type="molecule type" value="Genomic_DNA"/>
</dbReference>
<dbReference type="OrthoDB" id="9800643at2"/>